<dbReference type="Proteomes" id="UP001054889">
    <property type="component" value="Unassembled WGS sequence"/>
</dbReference>
<dbReference type="InterPro" id="IPR016897">
    <property type="entry name" value="SKP1"/>
</dbReference>
<name>A0AAV5CI84_ELECO</name>
<comment type="pathway">
    <text evidence="1">Protein modification; protein ubiquitination.</text>
</comment>
<dbReference type="SUPFAM" id="SSF81382">
    <property type="entry name" value="Skp1 dimerisation domain-like"/>
    <property type="match status" value="1"/>
</dbReference>
<evidence type="ECO:0000256" key="4">
    <source>
        <dbReference type="SAM" id="MobiDB-lite"/>
    </source>
</evidence>
<feature type="compositionally biased region" description="Basic and acidic residues" evidence="4">
    <location>
        <begin position="146"/>
        <end position="155"/>
    </location>
</feature>
<accession>A0AAV5CI84</accession>
<dbReference type="SUPFAM" id="SSF54695">
    <property type="entry name" value="POZ domain"/>
    <property type="match status" value="1"/>
</dbReference>
<sequence length="155" mass="16123">MAAPESGKGNNNGTTRMVTLISSDDVIFEVEEAAASLLRTVHRMMIEGGGGGDDITLPNMDGATLSKVIEYCINHAAPADGAAVDSWVLGIFDMEFLNVDQSMLFSLMTAAHHLDVKGLPEGGQHEANGLSISGASSGSPTPRHAGRADGDGRRS</sequence>
<proteinExistence type="inferred from homology"/>
<protein>
    <recommendedName>
        <fullName evidence="5">SKP1 component POZ domain-containing protein</fullName>
    </recommendedName>
</protein>
<dbReference type="Pfam" id="PF03931">
    <property type="entry name" value="Skp1_POZ"/>
    <property type="match status" value="1"/>
</dbReference>
<comment type="similarity">
    <text evidence="2">Belongs to the SKP1 family.</text>
</comment>
<evidence type="ECO:0000313" key="6">
    <source>
        <dbReference type="EMBL" id="GJM97756.1"/>
    </source>
</evidence>
<feature type="compositionally biased region" description="Polar residues" evidence="4">
    <location>
        <begin position="130"/>
        <end position="140"/>
    </location>
</feature>
<evidence type="ECO:0000256" key="1">
    <source>
        <dbReference type="ARBA" id="ARBA00004906"/>
    </source>
</evidence>
<evidence type="ECO:0000313" key="7">
    <source>
        <dbReference type="Proteomes" id="UP001054889"/>
    </source>
</evidence>
<dbReference type="GO" id="GO:0006511">
    <property type="term" value="P:ubiquitin-dependent protein catabolic process"/>
    <property type="evidence" value="ECO:0007669"/>
    <property type="project" value="InterPro"/>
</dbReference>
<keyword evidence="3" id="KW-0833">Ubl conjugation pathway</keyword>
<dbReference type="InterPro" id="IPR011333">
    <property type="entry name" value="SKP1/BTB/POZ_sf"/>
</dbReference>
<dbReference type="Gene3D" id="3.30.710.10">
    <property type="entry name" value="Potassium Channel Kv1.1, Chain A"/>
    <property type="match status" value="1"/>
</dbReference>
<reference evidence="6" key="2">
    <citation type="submission" date="2021-12" db="EMBL/GenBank/DDBJ databases">
        <title>Resequencing data analysis of finger millet.</title>
        <authorList>
            <person name="Hatakeyama M."/>
            <person name="Aluri S."/>
            <person name="Balachadran M.T."/>
            <person name="Sivarajan S.R."/>
            <person name="Poveda L."/>
            <person name="Shimizu-Inatsugi R."/>
            <person name="Schlapbach R."/>
            <person name="Sreeman S.M."/>
            <person name="Shimizu K.K."/>
        </authorList>
    </citation>
    <scope>NUCLEOTIDE SEQUENCE</scope>
</reference>
<dbReference type="InterPro" id="IPR036296">
    <property type="entry name" value="SKP1-like_dim_sf"/>
</dbReference>
<feature type="region of interest" description="Disordered" evidence="4">
    <location>
        <begin position="119"/>
        <end position="155"/>
    </location>
</feature>
<dbReference type="EMBL" id="BQKI01000007">
    <property type="protein sequence ID" value="GJM97756.1"/>
    <property type="molecule type" value="Genomic_DNA"/>
</dbReference>
<gene>
    <name evidence="6" type="primary">ga14708</name>
    <name evidence="6" type="ORF">PR202_ga14708</name>
</gene>
<dbReference type="SMART" id="SM00512">
    <property type="entry name" value="Skp1"/>
    <property type="match status" value="1"/>
</dbReference>
<dbReference type="InterPro" id="IPR016073">
    <property type="entry name" value="Skp1_comp_POZ"/>
</dbReference>
<reference evidence="6" key="1">
    <citation type="journal article" date="2018" name="DNA Res.">
        <title>Multiple hybrid de novo genome assembly of finger millet, an orphan allotetraploid crop.</title>
        <authorList>
            <person name="Hatakeyama M."/>
            <person name="Aluri S."/>
            <person name="Balachadran M.T."/>
            <person name="Sivarajan S.R."/>
            <person name="Patrignani A."/>
            <person name="Gruter S."/>
            <person name="Poveda L."/>
            <person name="Shimizu-Inatsugi R."/>
            <person name="Baeten J."/>
            <person name="Francoijs K.J."/>
            <person name="Nataraja K.N."/>
            <person name="Reddy Y.A.N."/>
            <person name="Phadnis S."/>
            <person name="Ravikumar R.L."/>
            <person name="Schlapbach R."/>
            <person name="Sreeman S.M."/>
            <person name="Shimizu K.K."/>
        </authorList>
    </citation>
    <scope>NUCLEOTIDE SEQUENCE</scope>
</reference>
<feature type="domain" description="SKP1 component POZ" evidence="5">
    <location>
        <begin position="17"/>
        <end position="75"/>
    </location>
</feature>
<evidence type="ECO:0000256" key="2">
    <source>
        <dbReference type="ARBA" id="ARBA00009993"/>
    </source>
</evidence>
<keyword evidence="7" id="KW-1185">Reference proteome</keyword>
<evidence type="ECO:0000256" key="3">
    <source>
        <dbReference type="ARBA" id="ARBA00022786"/>
    </source>
</evidence>
<dbReference type="PANTHER" id="PTHR11165">
    <property type="entry name" value="SKP1"/>
    <property type="match status" value="1"/>
</dbReference>
<dbReference type="AlphaFoldDB" id="A0AAV5CI84"/>
<evidence type="ECO:0000259" key="5">
    <source>
        <dbReference type="Pfam" id="PF03931"/>
    </source>
</evidence>
<comment type="caution">
    <text evidence="6">The sequence shown here is derived from an EMBL/GenBank/DDBJ whole genome shotgun (WGS) entry which is preliminary data.</text>
</comment>
<dbReference type="GO" id="GO:0009867">
    <property type="term" value="P:jasmonic acid mediated signaling pathway"/>
    <property type="evidence" value="ECO:0007669"/>
    <property type="project" value="UniProtKB-ARBA"/>
</dbReference>
<dbReference type="InterPro" id="IPR001232">
    <property type="entry name" value="SKP1-like"/>
</dbReference>
<organism evidence="6 7">
    <name type="scientific">Eleusine coracana subsp. coracana</name>
    <dbReference type="NCBI Taxonomy" id="191504"/>
    <lineage>
        <taxon>Eukaryota</taxon>
        <taxon>Viridiplantae</taxon>
        <taxon>Streptophyta</taxon>
        <taxon>Embryophyta</taxon>
        <taxon>Tracheophyta</taxon>
        <taxon>Spermatophyta</taxon>
        <taxon>Magnoliopsida</taxon>
        <taxon>Liliopsida</taxon>
        <taxon>Poales</taxon>
        <taxon>Poaceae</taxon>
        <taxon>PACMAD clade</taxon>
        <taxon>Chloridoideae</taxon>
        <taxon>Cynodonteae</taxon>
        <taxon>Eleusininae</taxon>
        <taxon>Eleusine</taxon>
    </lineage>
</organism>